<name>A0A150GX96_GONPE</name>
<keyword evidence="3" id="KW-1185">Reference proteome</keyword>
<dbReference type="EMBL" id="LSYV01000006">
    <property type="protein sequence ID" value="KXZ54363.1"/>
    <property type="molecule type" value="Genomic_DNA"/>
</dbReference>
<reference evidence="3" key="1">
    <citation type="journal article" date="2016" name="Nat. Commun.">
        <title>The Gonium pectorale genome demonstrates co-option of cell cycle regulation during the evolution of multicellularity.</title>
        <authorList>
            <person name="Hanschen E.R."/>
            <person name="Marriage T.N."/>
            <person name="Ferris P.J."/>
            <person name="Hamaji T."/>
            <person name="Toyoda A."/>
            <person name="Fujiyama A."/>
            <person name="Neme R."/>
            <person name="Noguchi H."/>
            <person name="Minakuchi Y."/>
            <person name="Suzuki M."/>
            <person name="Kawai-Toyooka H."/>
            <person name="Smith D.R."/>
            <person name="Sparks H."/>
            <person name="Anderson J."/>
            <person name="Bakaric R."/>
            <person name="Luria V."/>
            <person name="Karger A."/>
            <person name="Kirschner M.W."/>
            <person name="Durand P.M."/>
            <person name="Michod R.E."/>
            <person name="Nozaki H."/>
            <person name="Olson B.J."/>
        </authorList>
    </citation>
    <scope>NUCLEOTIDE SEQUENCE [LARGE SCALE GENOMIC DNA]</scope>
    <source>
        <strain evidence="3">NIES-2863</strain>
    </source>
</reference>
<accession>A0A150GX96</accession>
<feature type="compositionally biased region" description="Gly residues" evidence="1">
    <location>
        <begin position="375"/>
        <end position="389"/>
    </location>
</feature>
<evidence type="ECO:0000313" key="2">
    <source>
        <dbReference type="EMBL" id="KXZ54363.1"/>
    </source>
</evidence>
<organism evidence="2 3">
    <name type="scientific">Gonium pectorale</name>
    <name type="common">Green alga</name>
    <dbReference type="NCBI Taxonomy" id="33097"/>
    <lineage>
        <taxon>Eukaryota</taxon>
        <taxon>Viridiplantae</taxon>
        <taxon>Chlorophyta</taxon>
        <taxon>core chlorophytes</taxon>
        <taxon>Chlorophyceae</taxon>
        <taxon>CS clade</taxon>
        <taxon>Chlamydomonadales</taxon>
        <taxon>Volvocaceae</taxon>
        <taxon>Gonium</taxon>
    </lineage>
</organism>
<dbReference type="SUPFAM" id="SSF56112">
    <property type="entry name" value="Protein kinase-like (PK-like)"/>
    <property type="match status" value="1"/>
</dbReference>
<feature type="region of interest" description="Disordered" evidence="1">
    <location>
        <begin position="373"/>
        <end position="403"/>
    </location>
</feature>
<gene>
    <name evidence="2" type="ORF">GPECTOR_5g443</name>
</gene>
<evidence type="ECO:0008006" key="4">
    <source>
        <dbReference type="Google" id="ProtNLM"/>
    </source>
</evidence>
<evidence type="ECO:0000256" key="1">
    <source>
        <dbReference type="SAM" id="MobiDB-lite"/>
    </source>
</evidence>
<dbReference type="OrthoDB" id="541471at2759"/>
<comment type="caution">
    <text evidence="2">The sequence shown here is derived from an EMBL/GenBank/DDBJ whole genome shotgun (WGS) entry which is preliminary data.</text>
</comment>
<protein>
    <recommendedName>
        <fullName evidence="4">Protein kinase domain-containing protein</fullName>
    </recommendedName>
</protein>
<proteinExistence type="predicted"/>
<dbReference type="InterPro" id="IPR011009">
    <property type="entry name" value="Kinase-like_dom_sf"/>
</dbReference>
<dbReference type="AlphaFoldDB" id="A0A150GX96"/>
<sequence>MGCPHQAVAGGNYPLEQEDCQVAFDLCSQMPQSFPSEQLREAVFHAILGRYLDDPLTGRFPNKVMSEAVPDGCIAIYKKGCVAPLYIEEIKLEIGSLGDPYFQGQRYYQLFLTEKSLGPVVQRSVLPVLLVELVGPHLRVSLLASPKDGVVVCEPVTPFLHLFNMSSSQPDHMTRVARVLRALQRGVRLLRAEYEGLIDSLPAEPLPAGGGSASYASAGPWLPERDASLQLPYPLRPGSGFRNVEAHAAAARDPTKLLYVAEQEESGRKVVVKFAPSLSEDATRIHRAWAAADLAPPLLEERRLPCGMTMLVMERLTQEDGWTLFYDLEPEAKRELSQQVLDALARAHSVNVDGEGVAVHADMRQANVMVKMSEGGDGAGGGQTPAGRGGRARSRRRQTPAGRAQALQVRFLDFDWSGLVGRAPLPPFMRERLPGYSTGRQATQEYDRALWQHELERGDK</sequence>
<dbReference type="STRING" id="33097.A0A150GX96"/>
<evidence type="ECO:0000313" key="3">
    <source>
        <dbReference type="Proteomes" id="UP000075714"/>
    </source>
</evidence>
<dbReference type="Proteomes" id="UP000075714">
    <property type="component" value="Unassembled WGS sequence"/>
</dbReference>